<keyword evidence="7" id="KW-0902">Two-component regulatory system</keyword>
<dbReference type="FunFam" id="3.30.565.10:FF:000006">
    <property type="entry name" value="Sensor histidine kinase WalK"/>
    <property type="match status" value="1"/>
</dbReference>
<evidence type="ECO:0000256" key="1">
    <source>
        <dbReference type="ARBA" id="ARBA00000085"/>
    </source>
</evidence>
<evidence type="ECO:0000256" key="5">
    <source>
        <dbReference type="ARBA" id="ARBA00022679"/>
    </source>
</evidence>
<dbReference type="Gene3D" id="6.10.340.10">
    <property type="match status" value="1"/>
</dbReference>
<dbReference type="GO" id="GO:0016020">
    <property type="term" value="C:membrane"/>
    <property type="evidence" value="ECO:0007669"/>
    <property type="project" value="UniProtKB-SubCell"/>
</dbReference>
<dbReference type="InterPro" id="IPR003661">
    <property type="entry name" value="HisK_dim/P_dom"/>
</dbReference>
<reference evidence="12" key="1">
    <citation type="submission" date="2015-09" db="EMBL/GenBank/DDBJ databases">
        <authorList>
            <person name="Jackson K.R."/>
            <person name="Lunt B.L."/>
            <person name="Fisher J.N.B."/>
            <person name="Gardner A.V."/>
            <person name="Bailey M.E."/>
            <person name="Deus L.M."/>
            <person name="Earl A.S."/>
            <person name="Gibby P.D."/>
            <person name="Hartmann K.A."/>
            <person name="Liu J.E."/>
            <person name="Manci A.M."/>
            <person name="Nielsen D.A."/>
            <person name="Solomon M.B."/>
            <person name="Breakwell D.P."/>
            <person name="Burnett S.H."/>
            <person name="Grose J.H."/>
        </authorList>
    </citation>
    <scope>NUCLEOTIDE SEQUENCE</scope>
    <source>
        <strain evidence="12">7805</strain>
    </source>
</reference>
<evidence type="ECO:0000259" key="9">
    <source>
        <dbReference type="PROSITE" id="PS50109"/>
    </source>
</evidence>
<feature type="domain" description="HAMP" evidence="10">
    <location>
        <begin position="90"/>
        <end position="142"/>
    </location>
</feature>
<dbReference type="Gene3D" id="1.10.287.130">
    <property type="match status" value="1"/>
</dbReference>
<dbReference type="GeneID" id="77287527"/>
<dbReference type="PRINTS" id="PR00344">
    <property type="entry name" value="BCTRLSENSOR"/>
</dbReference>
<dbReference type="EMBL" id="LO018304">
    <property type="protein sequence ID" value="CUM61449.1"/>
    <property type="molecule type" value="Genomic_DNA"/>
</dbReference>
<dbReference type="SUPFAM" id="SSF55874">
    <property type="entry name" value="ATPase domain of HSP90 chaperone/DNA topoisomerase II/histidine kinase"/>
    <property type="match status" value="1"/>
</dbReference>
<evidence type="ECO:0000256" key="3">
    <source>
        <dbReference type="ARBA" id="ARBA00012438"/>
    </source>
</evidence>
<dbReference type="InterPro" id="IPR003594">
    <property type="entry name" value="HATPase_dom"/>
</dbReference>
<dbReference type="RefSeq" id="WP_042152982.1">
    <property type="nucleotide sequence ID" value="NZ_JBAVBW010000069.1"/>
</dbReference>
<dbReference type="CDD" id="cd00082">
    <property type="entry name" value="HisKA"/>
    <property type="match status" value="1"/>
</dbReference>
<dbReference type="Proteomes" id="UP001153761">
    <property type="component" value="Chromosome"/>
</dbReference>
<evidence type="ECO:0000313" key="11">
    <source>
        <dbReference type="EMBL" id="CAD5943335.1"/>
    </source>
</evidence>
<evidence type="ECO:0000313" key="12">
    <source>
        <dbReference type="EMBL" id="CUM61449.1"/>
    </source>
</evidence>
<name>A0A1J1JL31_PLAAG</name>
<dbReference type="SMART" id="SM00304">
    <property type="entry name" value="HAMP"/>
    <property type="match status" value="1"/>
</dbReference>
<evidence type="ECO:0000256" key="7">
    <source>
        <dbReference type="ARBA" id="ARBA00023012"/>
    </source>
</evidence>
<dbReference type="SMART" id="SM00388">
    <property type="entry name" value="HisKA"/>
    <property type="match status" value="1"/>
</dbReference>
<evidence type="ECO:0000256" key="8">
    <source>
        <dbReference type="SAM" id="Phobius"/>
    </source>
</evidence>
<dbReference type="Pfam" id="PF02518">
    <property type="entry name" value="HATPase_c"/>
    <property type="match status" value="1"/>
</dbReference>
<proteinExistence type="predicted"/>
<dbReference type="InterPro" id="IPR036097">
    <property type="entry name" value="HisK_dim/P_sf"/>
</dbReference>
<keyword evidence="8" id="KW-1133">Transmembrane helix</keyword>
<dbReference type="CDD" id="cd16922">
    <property type="entry name" value="HATPase_EvgS-ArcB-TorS-like"/>
    <property type="match status" value="1"/>
</dbReference>
<dbReference type="EC" id="2.7.13.3" evidence="3"/>
<keyword evidence="6 12" id="KW-0418">Kinase</keyword>
<dbReference type="InterPro" id="IPR036890">
    <property type="entry name" value="HATPase_C_sf"/>
</dbReference>
<dbReference type="SUPFAM" id="SSF47384">
    <property type="entry name" value="Homodimeric domain of signal transducing histidine kinase"/>
    <property type="match status" value="1"/>
</dbReference>
<reference evidence="11" key="2">
    <citation type="submission" date="2020-09" db="EMBL/GenBank/DDBJ databases">
        <authorList>
            <person name="Blom J."/>
        </authorList>
    </citation>
    <scope>NUCLEOTIDE SEQUENCE</scope>
    <source>
        <strain evidence="11">No.66</strain>
    </source>
</reference>
<evidence type="ECO:0000256" key="6">
    <source>
        <dbReference type="ARBA" id="ARBA00022777"/>
    </source>
</evidence>
<dbReference type="PROSITE" id="PS50885">
    <property type="entry name" value="HAMP"/>
    <property type="match status" value="1"/>
</dbReference>
<keyword evidence="5 12" id="KW-0808">Transferase</keyword>
<evidence type="ECO:0000256" key="2">
    <source>
        <dbReference type="ARBA" id="ARBA00004370"/>
    </source>
</evidence>
<gene>
    <name evidence="11" type="primary">baeS</name>
    <name evidence="11" type="ORF">PANO66_02126</name>
    <name evidence="12" type="ORF">PLAM_3483</name>
</gene>
<feature type="domain" description="Histidine kinase" evidence="9">
    <location>
        <begin position="150"/>
        <end position="364"/>
    </location>
</feature>
<dbReference type="AlphaFoldDB" id="A0A1J1JL31"/>
<dbReference type="GO" id="GO:0000155">
    <property type="term" value="F:phosphorelay sensor kinase activity"/>
    <property type="evidence" value="ECO:0007669"/>
    <property type="project" value="InterPro"/>
</dbReference>
<sequence length="364" mass="40903">MNKIGLRGRLFLSHLLVMLIGVTSLVIIGKIYSPRFFVSNLEQLEGPGFRLQYIRTRLVKGFEIAWNRSTFWSVLAGTTAAVGLSYWLTKRITKPLTEMEEITQKFASGEWSERMSFSDIPELNQLAISFNQMAASLQNVEKGRRELIGDLTHELRTPLTIVRGYLEEIADGNIAPSPEIYQQLAKETKRLERLVNNLQELSKVESGYLPIHQKPVNLYPLLVSLVQRFSDQILEDGPIIQLESPSNLPLVLADLDRTEQILVNLLGNAICYTETGTITVKIGYDLNFLWIGVIDTGIGISPEDLPHVFERFWRADRSRSRHSGGTGIGLAITRRLVELQGGKITVSSHLGEGSIFRFSLPLAK</sequence>
<dbReference type="SUPFAM" id="SSF158472">
    <property type="entry name" value="HAMP domain-like"/>
    <property type="match status" value="1"/>
</dbReference>
<dbReference type="InterPro" id="IPR005467">
    <property type="entry name" value="His_kinase_dom"/>
</dbReference>
<evidence type="ECO:0000259" key="10">
    <source>
        <dbReference type="PROSITE" id="PS50885"/>
    </source>
</evidence>
<comment type="catalytic activity">
    <reaction evidence="1">
        <text>ATP + protein L-histidine = ADP + protein N-phospho-L-histidine.</text>
        <dbReference type="EC" id="2.7.13.3"/>
    </reaction>
</comment>
<dbReference type="InterPro" id="IPR003660">
    <property type="entry name" value="HAMP_dom"/>
</dbReference>
<feature type="transmembrane region" description="Helical" evidence="8">
    <location>
        <begin position="70"/>
        <end position="89"/>
    </location>
</feature>
<dbReference type="Pfam" id="PF00512">
    <property type="entry name" value="HisKA"/>
    <property type="match status" value="1"/>
</dbReference>
<dbReference type="Gene3D" id="3.30.565.10">
    <property type="entry name" value="Histidine kinase-like ATPase, C-terminal domain"/>
    <property type="match status" value="1"/>
</dbReference>
<dbReference type="CDD" id="cd06225">
    <property type="entry name" value="HAMP"/>
    <property type="match status" value="1"/>
</dbReference>
<organism evidence="12">
    <name type="scientific">Planktothrix agardhii</name>
    <name type="common">Oscillatoria agardhii</name>
    <dbReference type="NCBI Taxonomy" id="1160"/>
    <lineage>
        <taxon>Bacteria</taxon>
        <taxon>Bacillati</taxon>
        <taxon>Cyanobacteriota</taxon>
        <taxon>Cyanophyceae</taxon>
        <taxon>Oscillatoriophycideae</taxon>
        <taxon>Oscillatoriales</taxon>
        <taxon>Microcoleaceae</taxon>
        <taxon>Planktothrix</taxon>
    </lineage>
</organism>
<keyword evidence="8" id="KW-0472">Membrane</keyword>
<dbReference type="PROSITE" id="PS50109">
    <property type="entry name" value="HIS_KIN"/>
    <property type="match status" value="1"/>
</dbReference>
<accession>A0A1J1JL31</accession>
<dbReference type="InterPro" id="IPR004358">
    <property type="entry name" value="Sig_transdc_His_kin-like_C"/>
</dbReference>
<comment type="subcellular location">
    <subcellularLocation>
        <location evidence="2">Membrane</location>
    </subcellularLocation>
</comment>
<dbReference type="SMART" id="SM00387">
    <property type="entry name" value="HATPase_c"/>
    <property type="match status" value="1"/>
</dbReference>
<evidence type="ECO:0000256" key="4">
    <source>
        <dbReference type="ARBA" id="ARBA00022553"/>
    </source>
</evidence>
<dbReference type="InterPro" id="IPR050736">
    <property type="entry name" value="Sensor_HK_Regulatory"/>
</dbReference>
<dbReference type="PANTHER" id="PTHR43711">
    <property type="entry name" value="TWO-COMPONENT HISTIDINE KINASE"/>
    <property type="match status" value="1"/>
</dbReference>
<dbReference type="EMBL" id="LR882963">
    <property type="protein sequence ID" value="CAD5943335.1"/>
    <property type="molecule type" value="Genomic_DNA"/>
</dbReference>
<keyword evidence="4" id="KW-0597">Phosphoprotein</keyword>
<protein>
    <recommendedName>
        <fullName evidence="3">histidine kinase</fullName>
        <ecNumber evidence="3">2.7.13.3</ecNumber>
    </recommendedName>
</protein>
<dbReference type="PANTHER" id="PTHR43711:SF1">
    <property type="entry name" value="HISTIDINE KINASE 1"/>
    <property type="match status" value="1"/>
</dbReference>
<dbReference type="Pfam" id="PF00672">
    <property type="entry name" value="HAMP"/>
    <property type="match status" value="1"/>
</dbReference>
<feature type="transmembrane region" description="Helical" evidence="8">
    <location>
        <begin position="12"/>
        <end position="32"/>
    </location>
</feature>
<keyword evidence="8" id="KW-0812">Transmembrane</keyword>